<evidence type="ECO:0000313" key="1">
    <source>
        <dbReference type="EMBL" id="ODM87750.1"/>
    </source>
</evidence>
<keyword evidence="1" id="KW-0347">Helicase</keyword>
<protein>
    <submittedName>
        <fullName evidence="1">Putative pre-mRNA-splicing factor ATP-dependent RNA helicase PRP1</fullName>
    </submittedName>
</protein>
<gene>
    <name evidence="1" type="ORF">Ocin01_18930</name>
</gene>
<reference evidence="1 2" key="1">
    <citation type="journal article" date="2016" name="Genome Biol. Evol.">
        <title>Gene Family Evolution Reflects Adaptation to Soil Environmental Stressors in the Genome of the Collembolan Orchesella cincta.</title>
        <authorList>
            <person name="Faddeeva-Vakhrusheva A."/>
            <person name="Derks M.F."/>
            <person name="Anvar S.Y."/>
            <person name="Agamennone V."/>
            <person name="Suring W."/>
            <person name="Smit S."/>
            <person name="van Straalen N.M."/>
            <person name="Roelofs D."/>
        </authorList>
    </citation>
    <scope>NUCLEOTIDE SEQUENCE [LARGE SCALE GENOMIC DNA]</scope>
    <source>
        <tissue evidence="1">Mixed pool</tissue>
    </source>
</reference>
<keyword evidence="2" id="KW-1185">Reference proteome</keyword>
<organism evidence="1 2">
    <name type="scientific">Orchesella cincta</name>
    <name type="common">Springtail</name>
    <name type="synonym">Podura cincta</name>
    <dbReference type="NCBI Taxonomy" id="48709"/>
    <lineage>
        <taxon>Eukaryota</taxon>
        <taxon>Metazoa</taxon>
        <taxon>Ecdysozoa</taxon>
        <taxon>Arthropoda</taxon>
        <taxon>Hexapoda</taxon>
        <taxon>Collembola</taxon>
        <taxon>Entomobryomorpha</taxon>
        <taxon>Entomobryoidea</taxon>
        <taxon>Orchesellidae</taxon>
        <taxon>Orchesellinae</taxon>
        <taxon>Orchesella</taxon>
    </lineage>
</organism>
<dbReference type="AlphaFoldDB" id="A0A1D2M448"/>
<dbReference type="Proteomes" id="UP000094527">
    <property type="component" value="Unassembled WGS sequence"/>
</dbReference>
<dbReference type="EMBL" id="LJIJ01004742">
    <property type="protein sequence ID" value="ODM87750.1"/>
    <property type="molecule type" value="Genomic_DNA"/>
</dbReference>
<name>A0A1D2M448_ORCCI</name>
<keyword evidence="1" id="KW-0378">Hydrolase</keyword>
<accession>A0A1D2M448</accession>
<keyword evidence="1" id="KW-0067">ATP-binding</keyword>
<comment type="caution">
    <text evidence="1">The sequence shown here is derived from an EMBL/GenBank/DDBJ whole genome shotgun (WGS) entry which is preliminary data.</text>
</comment>
<keyword evidence="1" id="KW-0547">Nucleotide-binding</keyword>
<dbReference type="GO" id="GO:0004386">
    <property type="term" value="F:helicase activity"/>
    <property type="evidence" value="ECO:0007669"/>
    <property type="project" value="UniProtKB-KW"/>
</dbReference>
<proteinExistence type="predicted"/>
<evidence type="ECO:0000313" key="2">
    <source>
        <dbReference type="Proteomes" id="UP000094527"/>
    </source>
</evidence>
<sequence>MRFAHIDGDHLTCLMSIMLINRTRKILSGVLKTFSTSAPQISG</sequence>